<sequence length="151" mass="17015">MKLAEALIERADLQKRLSQLKNRLLINAKVQEGETPAEEPTALIRELDAVILQLERLIIRINMTNANTVLENGETLSSLLVQRDCLRMKTETLRDFLSDASATVMRGTKTEVVIRSTVSVSDLQKTVDGLSKELRELDVQIQSLNWTTELP</sequence>
<comment type="caution">
    <text evidence="1">The sequence shown here is derived from an EMBL/GenBank/DDBJ whole genome shotgun (WGS) entry which is preliminary data.</text>
</comment>
<name>A0A645AVC6_9ZZZZ</name>
<gene>
    <name evidence="1" type="ORF">SDC9_103905</name>
</gene>
<dbReference type="CDD" id="cd12208">
    <property type="entry name" value="DIP1984-like"/>
    <property type="match status" value="1"/>
</dbReference>
<protein>
    <recommendedName>
        <fullName evidence="2">Septicolysin</fullName>
    </recommendedName>
</protein>
<dbReference type="InterPro" id="IPR047741">
    <property type="entry name" value="DIP1984-like"/>
</dbReference>
<proteinExistence type="predicted"/>
<dbReference type="Gene3D" id="6.10.320.10">
    <property type="match status" value="1"/>
</dbReference>
<organism evidence="1">
    <name type="scientific">bioreactor metagenome</name>
    <dbReference type="NCBI Taxonomy" id="1076179"/>
    <lineage>
        <taxon>unclassified sequences</taxon>
        <taxon>metagenomes</taxon>
        <taxon>ecological metagenomes</taxon>
    </lineage>
</organism>
<dbReference type="Pfam" id="PF20935">
    <property type="entry name" value="DUF6847"/>
    <property type="match status" value="1"/>
</dbReference>
<evidence type="ECO:0000313" key="1">
    <source>
        <dbReference type="EMBL" id="MPM57087.1"/>
    </source>
</evidence>
<dbReference type="NCBIfam" id="NF038048">
    <property type="entry name" value="DIP1984_fam"/>
    <property type="match status" value="1"/>
</dbReference>
<evidence type="ECO:0008006" key="2">
    <source>
        <dbReference type="Google" id="ProtNLM"/>
    </source>
</evidence>
<reference evidence="1" key="1">
    <citation type="submission" date="2019-08" db="EMBL/GenBank/DDBJ databases">
        <authorList>
            <person name="Kucharzyk K."/>
            <person name="Murdoch R.W."/>
            <person name="Higgins S."/>
            <person name="Loffler F."/>
        </authorList>
    </citation>
    <scope>NUCLEOTIDE SEQUENCE</scope>
</reference>
<dbReference type="AlphaFoldDB" id="A0A645AVC6"/>
<accession>A0A645AVC6</accession>
<dbReference type="EMBL" id="VSSQ01016085">
    <property type="protein sequence ID" value="MPM57087.1"/>
    <property type="molecule type" value="Genomic_DNA"/>
</dbReference>